<proteinExistence type="inferred from homology"/>
<name>A0A7T5BNU4_9STRA</name>
<gene>
    <name evidence="10" type="primary">rpl2</name>
</gene>
<feature type="region of interest" description="Disordered" evidence="7">
    <location>
        <begin position="239"/>
        <end position="279"/>
    </location>
</feature>
<dbReference type="PIRSF" id="PIRSF002158">
    <property type="entry name" value="Ribosomal_L2"/>
    <property type="match status" value="1"/>
</dbReference>
<dbReference type="Pfam" id="PF00181">
    <property type="entry name" value="Ribosomal_L2_N"/>
    <property type="match status" value="1"/>
</dbReference>
<dbReference type="NCBIfam" id="TIGR01171">
    <property type="entry name" value="rplB_bact"/>
    <property type="match status" value="1"/>
</dbReference>
<dbReference type="PROSITE" id="PS00467">
    <property type="entry name" value="RIBOSOMAL_L2"/>
    <property type="match status" value="1"/>
</dbReference>
<protein>
    <submittedName>
        <fullName evidence="10">Ribosomal protein L2</fullName>
    </submittedName>
</protein>
<organism evidence="10">
    <name type="scientific">Trieres regia</name>
    <dbReference type="NCBI Taxonomy" id="1335017"/>
    <lineage>
        <taxon>Eukaryota</taxon>
        <taxon>Sar</taxon>
        <taxon>Stramenopiles</taxon>
        <taxon>Ochrophyta</taxon>
        <taxon>Bacillariophyta</taxon>
        <taxon>Mediophyceae</taxon>
        <taxon>Biddulphiophycidae</taxon>
        <taxon>Eupodiscales</taxon>
        <taxon>Parodontellaceae</taxon>
        <taxon>Trieres</taxon>
    </lineage>
</organism>
<dbReference type="PANTHER" id="PTHR13691:SF5">
    <property type="entry name" value="LARGE RIBOSOMAL SUBUNIT PROTEIN UL2M"/>
    <property type="match status" value="1"/>
</dbReference>
<keyword evidence="3" id="KW-0150">Chloroplast</keyword>
<evidence type="ECO:0000313" key="10">
    <source>
        <dbReference type="EMBL" id="QQD79317.1"/>
    </source>
</evidence>
<evidence type="ECO:0000256" key="4">
    <source>
        <dbReference type="ARBA" id="ARBA00022640"/>
    </source>
</evidence>
<dbReference type="InterPro" id="IPR012340">
    <property type="entry name" value="NA-bd_OB-fold"/>
</dbReference>
<dbReference type="InterPro" id="IPR022666">
    <property type="entry name" value="Ribosomal_uL2_RNA-bd_dom"/>
</dbReference>
<dbReference type="InterPro" id="IPR014722">
    <property type="entry name" value="Rib_uL2_dom2"/>
</dbReference>
<dbReference type="GO" id="GO:0032543">
    <property type="term" value="P:mitochondrial translation"/>
    <property type="evidence" value="ECO:0007669"/>
    <property type="project" value="TreeGrafter"/>
</dbReference>
<dbReference type="EMBL" id="MW018491">
    <property type="protein sequence ID" value="QQD79317.1"/>
    <property type="molecule type" value="Genomic_DNA"/>
</dbReference>
<dbReference type="InterPro" id="IPR014726">
    <property type="entry name" value="Ribosomal_uL2_dom3"/>
</dbReference>
<feature type="region of interest" description="Disordered" evidence="7">
    <location>
        <begin position="50"/>
        <end position="71"/>
    </location>
</feature>
<dbReference type="Gene3D" id="2.30.30.30">
    <property type="match status" value="1"/>
</dbReference>
<dbReference type="GO" id="GO:0005762">
    <property type="term" value="C:mitochondrial large ribosomal subunit"/>
    <property type="evidence" value="ECO:0007669"/>
    <property type="project" value="TreeGrafter"/>
</dbReference>
<dbReference type="InterPro" id="IPR022671">
    <property type="entry name" value="Ribosomal_uL2_CS"/>
</dbReference>
<dbReference type="SUPFAM" id="SSF50104">
    <property type="entry name" value="Translation proteins SH3-like domain"/>
    <property type="match status" value="1"/>
</dbReference>
<dbReference type="SMART" id="SM01382">
    <property type="entry name" value="Ribosomal_L2_C"/>
    <property type="match status" value="1"/>
</dbReference>
<feature type="domain" description="Large ribosomal subunit protein uL2 RNA-binding" evidence="9">
    <location>
        <begin position="58"/>
        <end position="134"/>
    </location>
</feature>
<dbReference type="GO" id="GO:0003735">
    <property type="term" value="F:structural constituent of ribosome"/>
    <property type="evidence" value="ECO:0007669"/>
    <property type="project" value="InterPro"/>
</dbReference>
<dbReference type="GO" id="GO:0003723">
    <property type="term" value="F:RNA binding"/>
    <property type="evidence" value="ECO:0007669"/>
    <property type="project" value="InterPro"/>
</dbReference>
<evidence type="ECO:0000256" key="7">
    <source>
        <dbReference type="SAM" id="MobiDB-lite"/>
    </source>
</evidence>
<dbReference type="GO" id="GO:0016740">
    <property type="term" value="F:transferase activity"/>
    <property type="evidence" value="ECO:0007669"/>
    <property type="project" value="InterPro"/>
</dbReference>
<evidence type="ECO:0000256" key="2">
    <source>
        <dbReference type="ARBA" id="ARBA00005636"/>
    </source>
</evidence>
<dbReference type="Pfam" id="PF03947">
    <property type="entry name" value="Ribosomal_L2_C"/>
    <property type="match status" value="1"/>
</dbReference>
<dbReference type="SUPFAM" id="SSF50249">
    <property type="entry name" value="Nucleic acid-binding proteins"/>
    <property type="match status" value="1"/>
</dbReference>
<keyword evidence="4" id="KW-0934">Plastid</keyword>
<dbReference type="InterPro" id="IPR002171">
    <property type="entry name" value="Ribosomal_uL2"/>
</dbReference>
<sequence length="286" mass="31794">MNSFILGYTHIFKINKMPIKILKPVTPSLRNTIRIQNKLDFNQPLLKSHSKGFKKTGGRNNTGRITSAHIGGGHKRKYRKINFYRKNNSVGVISSIEYDPNRNCYIAAVFDIHKYNYFYIIAPRNLKIGDIVKSGPQAQPKIGHALSISQVPTGSLIHNISAKSLEKSTISRAAGTYSVLIEKTLKNGRIKISSGEQRLISSNCTVTIGVVSNELFFLTTKGKAGRSRWLNKRPKVRGVAMNPIDHPHGGGEGKKSKKCLPVTPWGKPTVGKKTSSSKNRLIIKYE</sequence>
<evidence type="ECO:0000256" key="6">
    <source>
        <dbReference type="ARBA" id="ARBA00023274"/>
    </source>
</evidence>
<dbReference type="Gene3D" id="2.40.50.140">
    <property type="entry name" value="Nucleic acid-binding proteins"/>
    <property type="match status" value="1"/>
</dbReference>
<dbReference type="GeneID" id="65341488"/>
<comment type="subcellular location">
    <subcellularLocation>
        <location evidence="1">Plastid</location>
        <location evidence="1">Chloroplast</location>
    </subcellularLocation>
</comment>
<keyword evidence="10" id="KW-0496">Mitochondrion</keyword>
<dbReference type="InterPro" id="IPR022669">
    <property type="entry name" value="Ribosomal_uL2_C"/>
</dbReference>
<evidence type="ECO:0000256" key="1">
    <source>
        <dbReference type="ARBA" id="ARBA00004229"/>
    </source>
</evidence>
<dbReference type="FunFam" id="4.10.950.10:FF:000001">
    <property type="entry name" value="50S ribosomal protein L2"/>
    <property type="match status" value="1"/>
</dbReference>
<evidence type="ECO:0000256" key="3">
    <source>
        <dbReference type="ARBA" id="ARBA00022528"/>
    </source>
</evidence>
<dbReference type="InterPro" id="IPR008991">
    <property type="entry name" value="Translation_prot_SH3-like_sf"/>
</dbReference>
<reference evidence="10" key="1">
    <citation type="journal article" date="2021" name="J. Appl. Phycol.">
        <title>Mitochondrial genome of the harmful algal bloom species Odontella regia (Mediophyceae, Bacillariophyta).</title>
        <authorList>
            <person name="Wang Y."/>
            <person name="Chen Y."/>
            <person name="Wang J."/>
            <person name="Liu F."/>
            <person name="Chen N."/>
        </authorList>
    </citation>
    <scope>NUCLEOTIDE SEQUENCE</scope>
</reference>
<evidence type="ECO:0000256" key="5">
    <source>
        <dbReference type="ARBA" id="ARBA00022980"/>
    </source>
</evidence>
<dbReference type="InterPro" id="IPR005880">
    <property type="entry name" value="Ribosomal_uL2_bac/org-type"/>
</dbReference>
<keyword evidence="5 10" id="KW-0689">Ribosomal protein</keyword>
<dbReference type="PANTHER" id="PTHR13691">
    <property type="entry name" value="RIBOSOMAL PROTEIN L2"/>
    <property type="match status" value="1"/>
</dbReference>
<dbReference type="Gene3D" id="4.10.950.10">
    <property type="entry name" value="Ribosomal protein L2, domain 3"/>
    <property type="match status" value="1"/>
</dbReference>
<keyword evidence="6" id="KW-0687">Ribonucleoprotein</keyword>
<accession>A0A7T5BNU4</accession>
<geneLocation type="mitochondrion" evidence="10"/>
<dbReference type="SMART" id="SM01383">
    <property type="entry name" value="Ribosomal_L2"/>
    <property type="match status" value="1"/>
</dbReference>
<dbReference type="RefSeq" id="YP_010131938.1">
    <property type="nucleotide sequence ID" value="NC_056371.1"/>
</dbReference>
<evidence type="ECO:0000259" key="9">
    <source>
        <dbReference type="SMART" id="SM01383"/>
    </source>
</evidence>
<comment type="similarity">
    <text evidence="2">Belongs to the universal ribosomal protein uL2 family.</text>
</comment>
<dbReference type="AlphaFoldDB" id="A0A7T5BNU4"/>
<dbReference type="GO" id="GO:0009507">
    <property type="term" value="C:chloroplast"/>
    <property type="evidence" value="ECO:0007669"/>
    <property type="project" value="UniProtKB-SubCell"/>
</dbReference>
<feature type="domain" description="Large ribosomal subunit protein uL2 C-terminal" evidence="8">
    <location>
        <begin position="140"/>
        <end position="268"/>
    </location>
</feature>
<feature type="compositionally biased region" description="Basic and acidic residues" evidence="7">
    <location>
        <begin position="245"/>
        <end position="254"/>
    </location>
</feature>
<evidence type="ECO:0000259" key="8">
    <source>
        <dbReference type="SMART" id="SM01382"/>
    </source>
</evidence>